<dbReference type="InterPro" id="IPR011701">
    <property type="entry name" value="MFS"/>
</dbReference>
<evidence type="ECO:0000259" key="7">
    <source>
        <dbReference type="PROSITE" id="PS50850"/>
    </source>
</evidence>
<dbReference type="OrthoDB" id="6770063at2759"/>
<feature type="region of interest" description="Disordered" evidence="5">
    <location>
        <begin position="1"/>
        <end position="61"/>
    </location>
</feature>
<dbReference type="InterPro" id="IPR020846">
    <property type="entry name" value="MFS_dom"/>
</dbReference>
<feature type="transmembrane region" description="Helical" evidence="6">
    <location>
        <begin position="158"/>
        <end position="177"/>
    </location>
</feature>
<feature type="transmembrane region" description="Helical" evidence="6">
    <location>
        <begin position="183"/>
        <end position="205"/>
    </location>
</feature>
<feature type="transmembrane region" description="Helical" evidence="6">
    <location>
        <begin position="126"/>
        <end position="146"/>
    </location>
</feature>
<dbReference type="PANTHER" id="PTHR23502:SF60">
    <property type="entry name" value="MAJOR FACILITATOR SUPERFAMILY (MFS) PROFILE DOMAIN-CONTAINING PROTEIN-RELATED"/>
    <property type="match status" value="1"/>
</dbReference>
<evidence type="ECO:0000256" key="2">
    <source>
        <dbReference type="ARBA" id="ARBA00022692"/>
    </source>
</evidence>
<reference evidence="8" key="1">
    <citation type="submission" date="2020-11" db="EMBL/GenBank/DDBJ databases">
        <authorList>
            <consortium name="DOE Joint Genome Institute"/>
            <person name="Ahrendt S."/>
            <person name="Riley R."/>
            <person name="Andreopoulos W."/>
            <person name="Labutti K."/>
            <person name="Pangilinan J."/>
            <person name="Ruiz-Duenas F.J."/>
            <person name="Barrasa J.M."/>
            <person name="Sanchez-Garcia M."/>
            <person name="Camarero S."/>
            <person name="Miyauchi S."/>
            <person name="Serrano A."/>
            <person name="Linde D."/>
            <person name="Babiker R."/>
            <person name="Drula E."/>
            <person name="Ayuso-Fernandez I."/>
            <person name="Pacheco R."/>
            <person name="Padilla G."/>
            <person name="Ferreira P."/>
            <person name="Barriuso J."/>
            <person name="Kellner H."/>
            <person name="Castanera R."/>
            <person name="Alfaro M."/>
            <person name="Ramirez L."/>
            <person name="Pisabarro A.G."/>
            <person name="Kuo A."/>
            <person name="Tritt A."/>
            <person name="Lipzen A."/>
            <person name="He G."/>
            <person name="Yan M."/>
            <person name="Ng V."/>
            <person name="Cullen D."/>
            <person name="Martin F."/>
            <person name="Rosso M.-N."/>
            <person name="Henrissat B."/>
            <person name="Hibbett D."/>
            <person name="Martinez A.T."/>
            <person name="Grigoriev I.V."/>
        </authorList>
    </citation>
    <scope>NUCLEOTIDE SEQUENCE</scope>
    <source>
        <strain evidence="8">AH 40177</strain>
    </source>
</reference>
<evidence type="ECO:0000313" key="9">
    <source>
        <dbReference type="Proteomes" id="UP000772434"/>
    </source>
</evidence>
<feature type="compositionally biased region" description="Low complexity" evidence="5">
    <location>
        <begin position="22"/>
        <end position="38"/>
    </location>
</feature>
<accession>A0A9P5PD20</accession>
<evidence type="ECO:0000313" key="8">
    <source>
        <dbReference type="EMBL" id="KAF9059875.1"/>
    </source>
</evidence>
<evidence type="ECO:0000256" key="1">
    <source>
        <dbReference type="ARBA" id="ARBA00004141"/>
    </source>
</evidence>
<dbReference type="AlphaFoldDB" id="A0A9P5PD20"/>
<feature type="transmembrane region" description="Helical" evidence="6">
    <location>
        <begin position="443"/>
        <end position="461"/>
    </location>
</feature>
<feature type="transmembrane region" description="Helical" evidence="6">
    <location>
        <begin position="419"/>
        <end position="437"/>
    </location>
</feature>
<dbReference type="GO" id="GO:0022857">
    <property type="term" value="F:transmembrane transporter activity"/>
    <property type="evidence" value="ECO:0007669"/>
    <property type="project" value="InterPro"/>
</dbReference>
<feature type="compositionally biased region" description="Low complexity" evidence="5">
    <location>
        <begin position="1"/>
        <end position="13"/>
    </location>
</feature>
<dbReference type="PANTHER" id="PTHR23502">
    <property type="entry name" value="MAJOR FACILITATOR SUPERFAMILY"/>
    <property type="match status" value="1"/>
</dbReference>
<name>A0A9P5PD20_9AGAR</name>
<feature type="transmembrane region" description="Helical" evidence="6">
    <location>
        <begin position="246"/>
        <end position="266"/>
    </location>
</feature>
<feature type="transmembrane region" description="Helical" evidence="6">
    <location>
        <begin position="370"/>
        <end position="389"/>
    </location>
</feature>
<dbReference type="FunFam" id="1.20.1250.20:FF:000011">
    <property type="entry name" value="MFS multidrug transporter, putative"/>
    <property type="match status" value="1"/>
</dbReference>
<protein>
    <submittedName>
        <fullName evidence="8">MFS polyamine transporter</fullName>
    </submittedName>
</protein>
<keyword evidence="9" id="KW-1185">Reference proteome</keyword>
<feature type="transmembrane region" description="Helical" evidence="6">
    <location>
        <begin position="89"/>
        <end position="106"/>
    </location>
</feature>
<dbReference type="Pfam" id="PF07690">
    <property type="entry name" value="MFS_1"/>
    <property type="match status" value="1"/>
</dbReference>
<feature type="transmembrane region" description="Helical" evidence="6">
    <location>
        <begin position="331"/>
        <end position="350"/>
    </location>
</feature>
<feature type="transmembrane region" description="Helical" evidence="6">
    <location>
        <begin position="473"/>
        <end position="493"/>
    </location>
</feature>
<dbReference type="PROSITE" id="PS50850">
    <property type="entry name" value="MFS"/>
    <property type="match status" value="1"/>
</dbReference>
<dbReference type="Proteomes" id="UP000772434">
    <property type="component" value="Unassembled WGS sequence"/>
</dbReference>
<dbReference type="EMBL" id="JADNRY010000273">
    <property type="protein sequence ID" value="KAF9059875.1"/>
    <property type="molecule type" value="Genomic_DNA"/>
</dbReference>
<feature type="transmembrane region" description="Helical" evidence="6">
    <location>
        <begin position="513"/>
        <end position="532"/>
    </location>
</feature>
<evidence type="ECO:0000256" key="5">
    <source>
        <dbReference type="SAM" id="MobiDB-lite"/>
    </source>
</evidence>
<feature type="domain" description="Major facilitator superfamily (MFS) profile" evidence="7">
    <location>
        <begin position="91"/>
        <end position="534"/>
    </location>
</feature>
<keyword evidence="2 6" id="KW-0812">Transmembrane</keyword>
<keyword evidence="4 6" id="KW-0472">Membrane</keyword>
<dbReference type="GO" id="GO:0016020">
    <property type="term" value="C:membrane"/>
    <property type="evidence" value="ECO:0007669"/>
    <property type="project" value="UniProtKB-SubCell"/>
</dbReference>
<feature type="transmembrane region" description="Helical" evidence="6">
    <location>
        <begin position="217"/>
        <end position="240"/>
    </location>
</feature>
<dbReference type="Gene3D" id="1.20.1250.20">
    <property type="entry name" value="MFS general substrate transporter like domains"/>
    <property type="match status" value="1"/>
</dbReference>
<sequence>MSTNATNVTTPETTPSPPTPLPRSSSNSTAAHTAVDSDTTTKAKTTNEKTDNDTVEDGEAENEVDAIIVDWDGPNDPQNPKNWSFGRKWAATAIVSAFTFISPVSSSMVAPATDVIASQFGITNEVLIAMTTSIFILAYAIGPLFLGPLSEIYGRSRVLQAANLFYLVWNLVCGFSQTTAQLIIFRFLAGIGGSAPLAVGGGVLGDVWHAEERGKAIAVYSLAPLMGPVVGPIAGAWIAQRSNWRWVFWSSSIVDAAIQVAGMFFLQETYAPLLLQRKANKIQQQLTGDSEKGEAPREVRTVYSKQEGRTWRELFTKSLARPFTLFWREPIAQVIGIYMAFVYGVFYIYLTNITVIFTTIYHESTGVAGLNYIGLGIGLTLASQINALYMDKIYVYLKNQNKKNGGTGEGEPEYRVPSMIIGSIVLPIGLLMTGWAAEKEVSWVVTDVGMAFVGAGIILTFQSMQTYVVDSFTLHAASALAAVSCLRALAGFGFPLFAPTMYNALGYGKGDTILAAFSIAVGWPAPILFWKYGKAIRMKSKHAKK</sequence>
<feature type="compositionally biased region" description="Basic and acidic residues" evidence="5">
    <location>
        <begin position="39"/>
        <end position="52"/>
    </location>
</feature>
<dbReference type="SUPFAM" id="SSF103473">
    <property type="entry name" value="MFS general substrate transporter"/>
    <property type="match status" value="1"/>
</dbReference>
<proteinExistence type="predicted"/>
<organism evidence="8 9">
    <name type="scientific">Rhodocollybia butyracea</name>
    <dbReference type="NCBI Taxonomy" id="206335"/>
    <lineage>
        <taxon>Eukaryota</taxon>
        <taxon>Fungi</taxon>
        <taxon>Dikarya</taxon>
        <taxon>Basidiomycota</taxon>
        <taxon>Agaricomycotina</taxon>
        <taxon>Agaricomycetes</taxon>
        <taxon>Agaricomycetidae</taxon>
        <taxon>Agaricales</taxon>
        <taxon>Marasmiineae</taxon>
        <taxon>Omphalotaceae</taxon>
        <taxon>Rhodocollybia</taxon>
    </lineage>
</organism>
<gene>
    <name evidence="8" type="ORF">BDP27DRAFT_1273456</name>
</gene>
<evidence type="ECO:0000256" key="4">
    <source>
        <dbReference type="ARBA" id="ARBA00023136"/>
    </source>
</evidence>
<evidence type="ECO:0000256" key="6">
    <source>
        <dbReference type="SAM" id="Phobius"/>
    </source>
</evidence>
<dbReference type="CDD" id="cd17323">
    <property type="entry name" value="MFS_Tpo1_MDR_like"/>
    <property type="match status" value="1"/>
</dbReference>
<comment type="caution">
    <text evidence="8">The sequence shown here is derived from an EMBL/GenBank/DDBJ whole genome shotgun (WGS) entry which is preliminary data.</text>
</comment>
<comment type="subcellular location">
    <subcellularLocation>
        <location evidence="1">Membrane</location>
        <topology evidence="1">Multi-pass membrane protein</topology>
    </subcellularLocation>
</comment>
<evidence type="ECO:0000256" key="3">
    <source>
        <dbReference type="ARBA" id="ARBA00022989"/>
    </source>
</evidence>
<dbReference type="InterPro" id="IPR036259">
    <property type="entry name" value="MFS_trans_sf"/>
</dbReference>
<keyword evidence="3 6" id="KW-1133">Transmembrane helix</keyword>